<evidence type="ECO:0000256" key="7">
    <source>
        <dbReference type="ARBA" id="ARBA00022927"/>
    </source>
</evidence>
<dbReference type="EMBL" id="CM035414">
    <property type="protein sequence ID" value="KAH7428696.1"/>
    <property type="molecule type" value="Genomic_DNA"/>
</dbReference>
<keyword evidence="15" id="KW-1185">Reference proteome</keyword>
<dbReference type="GO" id="GO:0006886">
    <property type="term" value="P:intracellular protein transport"/>
    <property type="evidence" value="ECO:0007669"/>
    <property type="project" value="UniProtKB-UniRule"/>
</dbReference>
<dbReference type="OrthoDB" id="435607at2759"/>
<evidence type="ECO:0000256" key="13">
    <source>
        <dbReference type="SAM" id="SignalP"/>
    </source>
</evidence>
<dbReference type="FunFam" id="1.20.5.110:FF:000011">
    <property type="entry name" value="B-cell receptor-associated protein 29"/>
    <property type="match status" value="1"/>
</dbReference>
<dbReference type="PANTHER" id="PTHR12701:SF18">
    <property type="entry name" value="ENDOPLASMIC RETICULUM TRANSMEMBRANE PROTEIN"/>
    <property type="match status" value="1"/>
</dbReference>
<comment type="function">
    <text evidence="11">May play a role in anterograde transport of membrane proteins from the endoplasmic reticulum to the Golgi.</text>
</comment>
<keyword evidence="5" id="KW-0053">Apoptosis</keyword>
<comment type="subcellular location">
    <subcellularLocation>
        <location evidence="1 11">Endoplasmic reticulum membrane</location>
        <topology evidence="1 11">Multi-pass membrane protein</topology>
    </subcellularLocation>
</comment>
<dbReference type="Gene3D" id="1.20.5.110">
    <property type="match status" value="1"/>
</dbReference>
<reference evidence="14" key="1">
    <citation type="submission" date="2021-08" db="EMBL/GenBank/DDBJ databases">
        <title>WGS assembly of Ceratopteris richardii.</title>
        <authorList>
            <person name="Marchant D.B."/>
            <person name="Chen G."/>
            <person name="Jenkins J."/>
            <person name="Shu S."/>
            <person name="Leebens-Mack J."/>
            <person name="Grimwood J."/>
            <person name="Schmutz J."/>
            <person name="Soltis P."/>
            <person name="Soltis D."/>
            <person name="Chen Z.-H."/>
        </authorList>
    </citation>
    <scope>NUCLEOTIDE SEQUENCE</scope>
    <source>
        <strain evidence="14">Whitten #5841</strain>
        <tissue evidence="14">Leaf</tissue>
    </source>
</reference>
<keyword evidence="3 11" id="KW-0813">Transport</keyword>
<dbReference type="OMA" id="SLHHYIR"/>
<evidence type="ECO:0000256" key="6">
    <source>
        <dbReference type="ARBA" id="ARBA00022824"/>
    </source>
</evidence>
<feature type="chain" id="PRO_5035835028" description="Endoplasmic reticulum transmembrane protein" evidence="13">
    <location>
        <begin position="19"/>
        <end position="246"/>
    </location>
</feature>
<protein>
    <recommendedName>
        <fullName evidence="11">Endoplasmic reticulum transmembrane protein</fullName>
    </recommendedName>
</protein>
<evidence type="ECO:0000256" key="3">
    <source>
        <dbReference type="ARBA" id="ARBA00022448"/>
    </source>
</evidence>
<evidence type="ECO:0000313" key="14">
    <source>
        <dbReference type="EMBL" id="KAH7428696.1"/>
    </source>
</evidence>
<proteinExistence type="inferred from homology"/>
<keyword evidence="4 11" id="KW-0812">Transmembrane</keyword>
<evidence type="ECO:0000256" key="10">
    <source>
        <dbReference type="ARBA" id="ARBA00023136"/>
    </source>
</evidence>
<keyword evidence="8 11" id="KW-1133">Transmembrane helix</keyword>
<dbReference type="GO" id="GO:0005789">
    <property type="term" value="C:endoplasmic reticulum membrane"/>
    <property type="evidence" value="ECO:0007669"/>
    <property type="project" value="UniProtKB-SubCell"/>
</dbReference>
<keyword evidence="13" id="KW-0732">Signal</keyword>
<keyword evidence="11" id="KW-0931">ER-Golgi transport</keyword>
<dbReference type="GO" id="GO:0070973">
    <property type="term" value="P:protein localization to endoplasmic reticulum exit site"/>
    <property type="evidence" value="ECO:0007669"/>
    <property type="project" value="UniProtKB-UniRule"/>
</dbReference>
<keyword evidence="7 11" id="KW-0653">Protein transport</keyword>
<keyword evidence="10 11" id="KW-0472">Membrane</keyword>
<comment type="caution">
    <text evidence="14">The sequence shown here is derived from an EMBL/GenBank/DDBJ whole genome shotgun (WGS) entry which is preliminary data.</text>
</comment>
<evidence type="ECO:0000313" key="15">
    <source>
        <dbReference type="Proteomes" id="UP000825935"/>
    </source>
</evidence>
<evidence type="ECO:0000256" key="8">
    <source>
        <dbReference type="ARBA" id="ARBA00022989"/>
    </source>
</evidence>
<evidence type="ECO:0000256" key="5">
    <source>
        <dbReference type="ARBA" id="ARBA00022703"/>
    </source>
</evidence>
<feature type="coiled-coil region" evidence="12">
    <location>
        <begin position="123"/>
        <end position="186"/>
    </location>
</feature>
<sequence>MTDLLLLPLLVCVVLVEAGASAVLMFGKSLALYSTFLWMIQCIHRRFPSSAAGKGFAGSLSFAVALNLFRIYIAWNRVTHAGPPVVPPEHLTLRVQFLEAGLIGLSFYLYMVICKLHAQITTISVLQKELQTLKRQERAKNLEITFLPNNGKLLWKEEESSYVQKIQELECTIENLKITVKDLQMESILKTEEIKAAESNTKALQRQSEGFLLEYDRLLEENQVLHKHLSLFDRKLHRSDSNTKKP</sequence>
<comment type="caution">
    <text evidence="11">Lacks conserved residue(s) required for the propagation of feature annotation.</text>
</comment>
<evidence type="ECO:0000256" key="12">
    <source>
        <dbReference type="SAM" id="Coils"/>
    </source>
</evidence>
<feature type="signal peptide" evidence="13">
    <location>
        <begin position="1"/>
        <end position="18"/>
    </location>
</feature>
<gene>
    <name evidence="14" type="ORF">KP509_09G012500</name>
</gene>
<evidence type="ECO:0000256" key="2">
    <source>
        <dbReference type="ARBA" id="ARBA00007956"/>
    </source>
</evidence>
<name>A0A8T2U481_CERRI</name>
<feature type="transmembrane region" description="Helical" evidence="11">
    <location>
        <begin position="55"/>
        <end position="75"/>
    </location>
</feature>
<organism evidence="14 15">
    <name type="scientific">Ceratopteris richardii</name>
    <name type="common">Triangle waterfern</name>
    <dbReference type="NCBI Taxonomy" id="49495"/>
    <lineage>
        <taxon>Eukaryota</taxon>
        <taxon>Viridiplantae</taxon>
        <taxon>Streptophyta</taxon>
        <taxon>Embryophyta</taxon>
        <taxon>Tracheophyta</taxon>
        <taxon>Polypodiopsida</taxon>
        <taxon>Polypodiidae</taxon>
        <taxon>Polypodiales</taxon>
        <taxon>Pteridineae</taxon>
        <taxon>Pteridaceae</taxon>
        <taxon>Parkerioideae</taxon>
        <taxon>Ceratopteris</taxon>
    </lineage>
</organism>
<evidence type="ECO:0000256" key="11">
    <source>
        <dbReference type="RuleBase" id="RU367026"/>
    </source>
</evidence>
<keyword evidence="9 12" id="KW-0175">Coiled coil</keyword>
<comment type="similarity">
    <text evidence="2 11">Belongs to the BCAP29/BCAP31 family.</text>
</comment>
<evidence type="ECO:0000256" key="1">
    <source>
        <dbReference type="ARBA" id="ARBA00004477"/>
    </source>
</evidence>
<dbReference type="AlphaFoldDB" id="A0A8T2U481"/>
<evidence type="ECO:0000256" key="9">
    <source>
        <dbReference type="ARBA" id="ARBA00023054"/>
    </source>
</evidence>
<dbReference type="GO" id="GO:0006888">
    <property type="term" value="P:endoplasmic reticulum to Golgi vesicle-mediated transport"/>
    <property type="evidence" value="ECO:0007669"/>
    <property type="project" value="UniProtKB-UniRule"/>
</dbReference>
<dbReference type="InterPro" id="IPR008417">
    <property type="entry name" value="BAP29/BAP31"/>
</dbReference>
<keyword evidence="6 11" id="KW-0256">Endoplasmic reticulum</keyword>
<dbReference type="Proteomes" id="UP000825935">
    <property type="component" value="Chromosome 9"/>
</dbReference>
<dbReference type="PANTHER" id="PTHR12701">
    <property type="entry name" value="BCR-ASSOCIATED PROTEIN, BAP"/>
    <property type="match status" value="1"/>
</dbReference>
<evidence type="ECO:0000256" key="4">
    <source>
        <dbReference type="ARBA" id="ARBA00022692"/>
    </source>
</evidence>
<accession>A0A8T2U481</accession>